<accession>A0A9X3HP03</accession>
<sequence length="75" mass="8512">MTLLFKLVLVLLLLFIVFNLARAMVQMVKEPSDEDKNSKPMSHYLGRRVMLSAVVVVLLIVALLSGWIEPNARPY</sequence>
<comment type="caution">
    <text evidence="2">The sequence shown here is derived from an EMBL/GenBank/DDBJ whole genome shotgun (WGS) entry which is preliminary data.</text>
</comment>
<dbReference type="AlphaFoldDB" id="A0A9X3HP03"/>
<dbReference type="Proteomes" id="UP001155586">
    <property type="component" value="Unassembled WGS sequence"/>
</dbReference>
<proteinExistence type="predicted"/>
<keyword evidence="1" id="KW-1133">Transmembrane helix</keyword>
<keyword evidence="3" id="KW-1185">Reference proteome</keyword>
<dbReference type="EMBL" id="JAKRRX010000003">
    <property type="protein sequence ID" value="MCW8332394.1"/>
    <property type="molecule type" value="Genomic_DNA"/>
</dbReference>
<gene>
    <name evidence="2" type="ORF">MD483_00910</name>
</gene>
<reference evidence="2" key="1">
    <citation type="submission" date="2022-02" db="EMBL/GenBank/DDBJ databases">
        <title>Vibrio sp. nov., a new bacterium isolated from Bohai sea, China.</title>
        <authorList>
            <person name="Yuan Y."/>
        </authorList>
    </citation>
    <scope>NUCLEOTIDE SEQUENCE</scope>
    <source>
        <strain evidence="2">DBSS07</strain>
    </source>
</reference>
<organism evidence="2 3">
    <name type="scientific">Vibrio paucivorans</name>
    <dbReference type="NCBI Taxonomy" id="2829489"/>
    <lineage>
        <taxon>Bacteria</taxon>
        <taxon>Pseudomonadati</taxon>
        <taxon>Pseudomonadota</taxon>
        <taxon>Gammaproteobacteria</taxon>
        <taxon>Vibrionales</taxon>
        <taxon>Vibrionaceae</taxon>
        <taxon>Vibrio</taxon>
    </lineage>
</organism>
<evidence type="ECO:0000313" key="3">
    <source>
        <dbReference type="Proteomes" id="UP001155586"/>
    </source>
</evidence>
<protein>
    <submittedName>
        <fullName evidence="2">DUF2909 domain-containing protein</fullName>
    </submittedName>
</protein>
<dbReference type="RefSeq" id="WP_265686174.1">
    <property type="nucleotide sequence ID" value="NZ_JAKRRX010000003.1"/>
</dbReference>
<feature type="transmembrane region" description="Helical" evidence="1">
    <location>
        <begin position="47"/>
        <end position="68"/>
    </location>
</feature>
<keyword evidence="1" id="KW-0812">Transmembrane</keyword>
<dbReference type="Pfam" id="PF11137">
    <property type="entry name" value="DUF2909"/>
    <property type="match status" value="1"/>
</dbReference>
<evidence type="ECO:0000256" key="1">
    <source>
        <dbReference type="SAM" id="Phobius"/>
    </source>
</evidence>
<dbReference type="InterPro" id="IPR021313">
    <property type="entry name" value="DUF2909"/>
</dbReference>
<name>A0A9X3HP03_9VIBR</name>
<keyword evidence="1" id="KW-0472">Membrane</keyword>
<evidence type="ECO:0000313" key="2">
    <source>
        <dbReference type="EMBL" id="MCW8332394.1"/>
    </source>
</evidence>